<keyword evidence="3" id="KW-1185">Reference proteome</keyword>
<comment type="caution">
    <text evidence="2">The sequence shown here is derived from an EMBL/GenBank/DDBJ whole genome shotgun (WGS) entry which is preliminary data.</text>
</comment>
<evidence type="ECO:0000313" key="3">
    <source>
        <dbReference type="Proteomes" id="UP000662074"/>
    </source>
</evidence>
<protein>
    <submittedName>
        <fullName evidence="2">Uncharacterized protein</fullName>
    </submittedName>
</protein>
<gene>
    <name evidence="2" type="ORF">GCM10011425_32170</name>
</gene>
<dbReference type="Proteomes" id="UP000662074">
    <property type="component" value="Unassembled WGS sequence"/>
</dbReference>
<dbReference type="AlphaFoldDB" id="A0A917JCM6"/>
<reference evidence="2" key="1">
    <citation type="journal article" date="2014" name="Int. J. Syst. Evol. Microbiol.">
        <title>Complete genome sequence of Corynebacterium casei LMG S-19264T (=DSM 44701T), isolated from a smear-ripened cheese.</title>
        <authorList>
            <consortium name="US DOE Joint Genome Institute (JGI-PGF)"/>
            <person name="Walter F."/>
            <person name="Albersmeier A."/>
            <person name="Kalinowski J."/>
            <person name="Ruckert C."/>
        </authorList>
    </citation>
    <scope>NUCLEOTIDE SEQUENCE</scope>
    <source>
        <strain evidence="2">CCM 8711</strain>
    </source>
</reference>
<evidence type="ECO:0000256" key="1">
    <source>
        <dbReference type="SAM" id="Phobius"/>
    </source>
</evidence>
<sequence>MIINYLSEDNMIFIWKGYGFLVPFIAAAVVAITTLLLSAIFHPKQPYDVCIGVLAAAVAIWYAGNHFNSPAKDRVMIDKATGQEFLIKPDHSLFFIKMQYWAYIVGAIGLFFLIAVLFSSK</sequence>
<accession>A0A917JCM6</accession>
<reference evidence="2" key="2">
    <citation type="submission" date="2020-09" db="EMBL/GenBank/DDBJ databases">
        <authorList>
            <person name="Sun Q."/>
            <person name="Sedlacek I."/>
        </authorList>
    </citation>
    <scope>NUCLEOTIDE SEQUENCE</scope>
    <source>
        <strain evidence="2">CCM 8711</strain>
    </source>
</reference>
<evidence type="ECO:0000313" key="2">
    <source>
        <dbReference type="EMBL" id="GGI52005.1"/>
    </source>
</evidence>
<feature type="transmembrane region" description="Helical" evidence="1">
    <location>
        <begin position="47"/>
        <end position="64"/>
    </location>
</feature>
<keyword evidence="1" id="KW-0472">Membrane</keyword>
<name>A0A917JCM6_9SPHI</name>
<proteinExistence type="predicted"/>
<organism evidence="2 3">
    <name type="scientific">Mucilaginibacter galii</name>
    <dbReference type="NCBI Taxonomy" id="2005073"/>
    <lineage>
        <taxon>Bacteria</taxon>
        <taxon>Pseudomonadati</taxon>
        <taxon>Bacteroidota</taxon>
        <taxon>Sphingobacteriia</taxon>
        <taxon>Sphingobacteriales</taxon>
        <taxon>Sphingobacteriaceae</taxon>
        <taxon>Mucilaginibacter</taxon>
    </lineage>
</organism>
<keyword evidence="1" id="KW-0812">Transmembrane</keyword>
<feature type="transmembrane region" description="Helical" evidence="1">
    <location>
        <begin position="100"/>
        <end position="118"/>
    </location>
</feature>
<feature type="transmembrane region" description="Helical" evidence="1">
    <location>
        <begin position="20"/>
        <end position="40"/>
    </location>
</feature>
<keyword evidence="1" id="KW-1133">Transmembrane helix</keyword>
<dbReference type="EMBL" id="BMDO01000010">
    <property type="protein sequence ID" value="GGI52005.1"/>
    <property type="molecule type" value="Genomic_DNA"/>
</dbReference>